<keyword evidence="1" id="KW-0732">Signal</keyword>
<proteinExistence type="predicted"/>
<evidence type="ECO:0000256" key="1">
    <source>
        <dbReference type="SAM" id="SignalP"/>
    </source>
</evidence>
<reference evidence="2" key="1">
    <citation type="submission" date="2023-07" db="EMBL/GenBank/DDBJ databases">
        <authorList>
            <person name="Kim M.K."/>
        </authorList>
    </citation>
    <scope>NUCLEOTIDE SEQUENCE</scope>
    <source>
        <strain evidence="2">ASUV-10-1</strain>
    </source>
</reference>
<name>A0ABT9BLT2_9BACT</name>
<keyword evidence="3" id="KW-1185">Reference proteome</keyword>
<dbReference type="EMBL" id="JAUQSY010000021">
    <property type="protein sequence ID" value="MDO7877513.1"/>
    <property type="molecule type" value="Genomic_DNA"/>
</dbReference>
<dbReference type="Gene3D" id="1.20.120.1490">
    <property type="match status" value="1"/>
</dbReference>
<sequence length="128" mass="14311">MKKTFVILAALACATAAPSFAQTRMAPVGATKTPAERAERQTQALTKQLGLSPEQEPKVESILQAQMTDLQALNEKYPAGNRRGLGPELKASKAKYDEQLKAVLTPEQFAKLEQLRQERMQKMRDRRK</sequence>
<feature type="chain" id="PRO_5045211715" description="Periplasmic heavy metal sensor" evidence="1">
    <location>
        <begin position="22"/>
        <end position="128"/>
    </location>
</feature>
<dbReference type="RefSeq" id="WP_305008952.1">
    <property type="nucleotide sequence ID" value="NZ_JAUQSY010000021.1"/>
</dbReference>
<gene>
    <name evidence="2" type="ORF">Q5H93_22430</name>
</gene>
<protein>
    <recommendedName>
        <fullName evidence="4">Periplasmic heavy metal sensor</fullName>
    </recommendedName>
</protein>
<feature type="signal peptide" evidence="1">
    <location>
        <begin position="1"/>
        <end position="21"/>
    </location>
</feature>
<comment type="caution">
    <text evidence="2">The sequence shown here is derived from an EMBL/GenBank/DDBJ whole genome shotgun (WGS) entry which is preliminary data.</text>
</comment>
<accession>A0ABT9BLT2</accession>
<evidence type="ECO:0000313" key="3">
    <source>
        <dbReference type="Proteomes" id="UP001176429"/>
    </source>
</evidence>
<organism evidence="2 3">
    <name type="scientific">Hymenobacter aranciens</name>
    <dbReference type="NCBI Taxonomy" id="3063996"/>
    <lineage>
        <taxon>Bacteria</taxon>
        <taxon>Pseudomonadati</taxon>
        <taxon>Bacteroidota</taxon>
        <taxon>Cytophagia</taxon>
        <taxon>Cytophagales</taxon>
        <taxon>Hymenobacteraceae</taxon>
        <taxon>Hymenobacter</taxon>
    </lineage>
</organism>
<evidence type="ECO:0008006" key="4">
    <source>
        <dbReference type="Google" id="ProtNLM"/>
    </source>
</evidence>
<evidence type="ECO:0000313" key="2">
    <source>
        <dbReference type="EMBL" id="MDO7877513.1"/>
    </source>
</evidence>
<dbReference type="Proteomes" id="UP001176429">
    <property type="component" value="Unassembled WGS sequence"/>
</dbReference>